<keyword evidence="1" id="KW-0175">Coiled coil</keyword>
<name>A0A0H3NWZ4_YERE1</name>
<dbReference type="KEGG" id="yey:Y11_p0351"/>
<geneLocation type="plasmid" evidence="2 3">
    <name>pYV03</name>
</geneLocation>
<sequence length="42" mass="4962">MEADDVKRLKELEDENARLKKLFAEVSLENHAMKELFAKKGW</sequence>
<organism evidence="2 3">
    <name type="scientific">Yersinia enterocolitica subsp. palearctica serotype O:3 (strain DSM 13030 / CIP 106945 / Y11)</name>
    <dbReference type="NCBI Taxonomy" id="930944"/>
    <lineage>
        <taxon>Bacteria</taxon>
        <taxon>Pseudomonadati</taxon>
        <taxon>Pseudomonadota</taxon>
        <taxon>Gammaproteobacteria</taxon>
        <taxon>Enterobacterales</taxon>
        <taxon>Yersiniaceae</taxon>
        <taxon>Yersinia</taxon>
    </lineage>
</organism>
<dbReference type="PATRIC" id="fig|930944.6.peg.4361"/>
<protein>
    <submittedName>
        <fullName evidence="2">Transposase</fullName>
    </submittedName>
</protein>
<dbReference type="AlphaFoldDB" id="A0A0H3NWZ4"/>
<accession>A0A0H3NWZ4</accession>
<reference evidence="2 3" key="1">
    <citation type="journal article" date="2011" name="J. Bacteriol.">
        <title>Complete genome sequence of Yersinia enterocolitica subsp. palearctica serogroup O:3.</title>
        <authorList>
            <person name="Batzilla J."/>
            <person name="Hoper D."/>
            <person name="Antonenka U."/>
            <person name="Heesemann J."/>
            <person name="Rakin A."/>
        </authorList>
    </citation>
    <scope>NUCLEOTIDE SEQUENCE [LARGE SCALE GENOMIC DNA]</scope>
    <source>
        <strain evidence="3">DSM 13030 / CIP 106945 / Y11</strain>
        <plasmid evidence="2 3">pYV03</plasmid>
    </source>
</reference>
<dbReference type="Proteomes" id="UP000008084">
    <property type="component" value="Plasmid pYV03"/>
</dbReference>
<proteinExistence type="predicted"/>
<gene>
    <name evidence="2" type="ordered locus">Y11_p0351</name>
</gene>
<evidence type="ECO:0000313" key="3">
    <source>
        <dbReference type="Proteomes" id="UP000008084"/>
    </source>
</evidence>
<evidence type="ECO:0000313" key="2">
    <source>
        <dbReference type="EMBL" id="CBY78132.1"/>
    </source>
</evidence>
<feature type="coiled-coil region" evidence="1">
    <location>
        <begin position="2"/>
        <end position="29"/>
    </location>
</feature>
<evidence type="ECO:0000256" key="1">
    <source>
        <dbReference type="SAM" id="Coils"/>
    </source>
</evidence>
<keyword evidence="2" id="KW-0614">Plasmid</keyword>
<dbReference type="HOGENOM" id="CLU_027402_34_7_6"/>
<dbReference type="EMBL" id="FR745874">
    <property type="protein sequence ID" value="CBY78132.1"/>
    <property type="molecule type" value="Genomic_DNA"/>
</dbReference>